<sequence length="61" mass="7012">MEWLWDQDSLRLTLPGGDERMYTGGYNEVVAILNDLGGQGWDVASSTASANWLFWTLRRQY</sequence>
<dbReference type="EMBL" id="BAAARW010000039">
    <property type="protein sequence ID" value="GAA2453645.1"/>
    <property type="molecule type" value="Genomic_DNA"/>
</dbReference>
<organism evidence="1 2">
    <name type="scientific">Actinomadura vinacea</name>
    <dbReference type="NCBI Taxonomy" id="115336"/>
    <lineage>
        <taxon>Bacteria</taxon>
        <taxon>Bacillati</taxon>
        <taxon>Actinomycetota</taxon>
        <taxon>Actinomycetes</taxon>
        <taxon>Streptosporangiales</taxon>
        <taxon>Thermomonosporaceae</taxon>
        <taxon>Actinomadura</taxon>
    </lineage>
</organism>
<dbReference type="Proteomes" id="UP001501231">
    <property type="component" value="Unassembled WGS sequence"/>
</dbReference>
<name>A0ABN3KA67_9ACTN</name>
<accession>A0ABN3KA67</accession>
<evidence type="ECO:0008006" key="3">
    <source>
        <dbReference type="Google" id="ProtNLM"/>
    </source>
</evidence>
<protein>
    <recommendedName>
        <fullName evidence="3">DUF4177 domain-containing protein</fullName>
    </recommendedName>
</protein>
<dbReference type="RefSeq" id="WP_344597201.1">
    <property type="nucleotide sequence ID" value="NZ_BAAARW010000039.1"/>
</dbReference>
<proteinExistence type="predicted"/>
<reference evidence="1 2" key="1">
    <citation type="journal article" date="2019" name="Int. J. Syst. Evol. Microbiol.">
        <title>The Global Catalogue of Microorganisms (GCM) 10K type strain sequencing project: providing services to taxonomists for standard genome sequencing and annotation.</title>
        <authorList>
            <consortium name="The Broad Institute Genomics Platform"/>
            <consortium name="The Broad Institute Genome Sequencing Center for Infectious Disease"/>
            <person name="Wu L."/>
            <person name="Ma J."/>
        </authorList>
    </citation>
    <scope>NUCLEOTIDE SEQUENCE [LARGE SCALE GENOMIC DNA]</scope>
    <source>
        <strain evidence="1 2">JCM 3325</strain>
    </source>
</reference>
<evidence type="ECO:0000313" key="2">
    <source>
        <dbReference type="Proteomes" id="UP001501231"/>
    </source>
</evidence>
<keyword evidence="2" id="KW-1185">Reference proteome</keyword>
<comment type="caution">
    <text evidence="1">The sequence shown here is derived from an EMBL/GenBank/DDBJ whole genome shotgun (WGS) entry which is preliminary data.</text>
</comment>
<evidence type="ECO:0000313" key="1">
    <source>
        <dbReference type="EMBL" id="GAA2453645.1"/>
    </source>
</evidence>
<gene>
    <name evidence="1" type="ORF">GCM10010191_85460</name>
</gene>